<organism evidence="10 11">
    <name type="scientific">Limnohabitans lacus</name>
    <dbReference type="NCBI Taxonomy" id="3045173"/>
    <lineage>
        <taxon>Bacteria</taxon>
        <taxon>Pseudomonadati</taxon>
        <taxon>Pseudomonadota</taxon>
        <taxon>Betaproteobacteria</taxon>
        <taxon>Burkholderiales</taxon>
        <taxon>Comamonadaceae</taxon>
        <taxon>Limnohabitans</taxon>
    </lineage>
</organism>
<dbReference type="EMBL" id="JASGBH010000007">
    <property type="protein sequence ID" value="MDI9234208.1"/>
    <property type="molecule type" value="Genomic_DNA"/>
</dbReference>
<dbReference type="InterPro" id="IPR005254">
    <property type="entry name" value="Heme_biosyn_assoc_TPR_pro"/>
</dbReference>
<protein>
    <submittedName>
        <fullName evidence="10">Heme biosynthesis HemY N-terminal domain-containing protein</fullName>
    </submittedName>
</protein>
<feature type="chain" id="PRO_5046430442" evidence="8">
    <location>
        <begin position="22"/>
        <end position="430"/>
    </location>
</feature>
<evidence type="ECO:0000256" key="4">
    <source>
        <dbReference type="ARBA" id="ARBA00022692"/>
    </source>
</evidence>
<comment type="subcellular location">
    <subcellularLocation>
        <location evidence="2">Cell membrane</location>
    </subcellularLocation>
    <subcellularLocation>
        <location evidence="1">Membrane</location>
        <topology evidence="1">Multi-pass membrane protein</topology>
    </subcellularLocation>
</comment>
<evidence type="ECO:0000256" key="1">
    <source>
        <dbReference type="ARBA" id="ARBA00004141"/>
    </source>
</evidence>
<dbReference type="InterPro" id="IPR010817">
    <property type="entry name" value="HemY_N"/>
</dbReference>
<keyword evidence="11" id="KW-1185">Reference proteome</keyword>
<dbReference type="RefSeq" id="WP_283224592.1">
    <property type="nucleotide sequence ID" value="NZ_JASGBH010000007.1"/>
</dbReference>
<feature type="domain" description="HemY N-terminal" evidence="9">
    <location>
        <begin position="26"/>
        <end position="117"/>
    </location>
</feature>
<dbReference type="NCBIfam" id="TIGR00540">
    <property type="entry name" value="TPR_hemY_coli"/>
    <property type="match status" value="1"/>
</dbReference>
<keyword evidence="5 7" id="KW-1133">Transmembrane helix</keyword>
<keyword evidence="6 7" id="KW-0472">Membrane</keyword>
<evidence type="ECO:0000256" key="2">
    <source>
        <dbReference type="ARBA" id="ARBA00004236"/>
    </source>
</evidence>
<evidence type="ECO:0000256" key="8">
    <source>
        <dbReference type="SAM" id="SignalP"/>
    </source>
</evidence>
<evidence type="ECO:0000313" key="11">
    <source>
        <dbReference type="Proteomes" id="UP001431902"/>
    </source>
</evidence>
<feature type="signal peptide" evidence="8">
    <location>
        <begin position="1"/>
        <end position="21"/>
    </location>
</feature>
<proteinExistence type="predicted"/>
<evidence type="ECO:0000259" key="9">
    <source>
        <dbReference type="Pfam" id="PF07219"/>
    </source>
</evidence>
<feature type="transmembrane region" description="Helical" evidence="7">
    <location>
        <begin position="44"/>
        <end position="68"/>
    </location>
</feature>
<sequence length="430" mass="46952">MRAALWLLSLFALASAGAWLAGNNQGTVTVFLSPYRVDLSLNLVLLVLASVVFLVVVAQQALAALFALPKQAQRWRLQQKERAAHAALLDAISHFMAGRFLRARKSAQNALEKESAMQAAGLTLDHAVSLRTLSHVLAAESAHALQDKALRQHHLAQAVMQAQEGTAAERQTLTEGVQLRAARWLLDDRDAKASLDRLQELPTAVGRRMVAMRLLLKASRLAGQTAQALDTAVLLSKHRAFSPAAAESLVRGLILEWLTQVRDAEGVQKLWQKLNPSQRKMPDVAAEVALRFMALGGAAATARLWLEPLWAPMQAGAADWSPFQQLRVVQALELSLPDPQAADARQSLARVEGLQQAQPRDPRLQYLAGMVCLRHRLWGKAQALLTQAAKGLQEPELQRRTWLALAELAEQREDAAAAAQAWKQAALVGA</sequence>
<evidence type="ECO:0000256" key="5">
    <source>
        <dbReference type="ARBA" id="ARBA00022989"/>
    </source>
</evidence>
<keyword evidence="3" id="KW-1003">Cell membrane</keyword>
<evidence type="ECO:0000256" key="6">
    <source>
        <dbReference type="ARBA" id="ARBA00023136"/>
    </source>
</evidence>
<keyword evidence="4 7" id="KW-0812">Transmembrane</keyword>
<evidence type="ECO:0000256" key="3">
    <source>
        <dbReference type="ARBA" id="ARBA00022475"/>
    </source>
</evidence>
<comment type="caution">
    <text evidence="10">The sequence shown here is derived from an EMBL/GenBank/DDBJ whole genome shotgun (WGS) entry which is preliminary data.</text>
</comment>
<accession>A0ABT6X7V7</accession>
<gene>
    <name evidence="10" type="ORF">QLQ16_10210</name>
</gene>
<dbReference type="Proteomes" id="UP001431902">
    <property type="component" value="Unassembled WGS sequence"/>
</dbReference>
<name>A0ABT6X7V7_9BURK</name>
<keyword evidence="8" id="KW-0732">Signal</keyword>
<evidence type="ECO:0000256" key="7">
    <source>
        <dbReference type="SAM" id="Phobius"/>
    </source>
</evidence>
<reference evidence="10" key="1">
    <citation type="submission" date="2023-05" db="EMBL/GenBank/DDBJ databases">
        <title>Limnohabitans sp. strain HM2-2 Genome sequencing and assembly.</title>
        <authorList>
            <person name="Jung Y."/>
        </authorList>
    </citation>
    <scope>NUCLEOTIDE SEQUENCE</scope>
    <source>
        <strain evidence="10">HM2-2</strain>
    </source>
</reference>
<evidence type="ECO:0000313" key="10">
    <source>
        <dbReference type="EMBL" id="MDI9234208.1"/>
    </source>
</evidence>
<dbReference type="Pfam" id="PF07219">
    <property type="entry name" value="HemY_N"/>
    <property type="match status" value="1"/>
</dbReference>